<dbReference type="Pfam" id="PF01970">
    <property type="entry name" value="TctA"/>
    <property type="match status" value="1"/>
</dbReference>
<organism evidence="3 4">
    <name type="scientific">Paracoccus litorisediminis</name>
    <dbReference type="NCBI Taxonomy" id="2006130"/>
    <lineage>
        <taxon>Bacteria</taxon>
        <taxon>Pseudomonadati</taxon>
        <taxon>Pseudomonadota</taxon>
        <taxon>Alphaproteobacteria</taxon>
        <taxon>Rhodobacterales</taxon>
        <taxon>Paracoccaceae</taxon>
        <taxon>Paracoccus</taxon>
    </lineage>
</organism>
<comment type="caution">
    <text evidence="3">The sequence shown here is derived from an EMBL/GenBank/DDBJ whole genome shotgun (WGS) entry which is preliminary data.</text>
</comment>
<dbReference type="PANTHER" id="PTHR35342:SF5">
    <property type="entry name" value="TRICARBOXYLIC TRANSPORT PROTEIN"/>
    <property type="match status" value="1"/>
</dbReference>
<feature type="transmembrane region" description="Helical" evidence="1">
    <location>
        <begin position="388"/>
        <end position="404"/>
    </location>
</feature>
<evidence type="ECO:0000313" key="4">
    <source>
        <dbReference type="Proteomes" id="UP000449846"/>
    </source>
</evidence>
<feature type="transmembrane region" description="Helical" evidence="1">
    <location>
        <begin position="61"/>
        <end position="82"/>
    </location>
</feature>
<feature type="transmembrane region" description="Helical" evidence="1">
    <location>
        <begin position="167"/>
        <end position="184"/>
    </location>
</feature>
<dbReference type="InterPro" id="IPR002823">
    <property type="entry name" value="DUF112_TM"/>
</dbReference>
<evidence type="ECO:0000259" key="2">
    <source>
        <dbReference type="Pfam" id="PF01970"/>
    </source>
</evidence>
<feature type="transmembrane region" description="Helical" evidence="1">
    <location>
        <begin position="145"/>
        <end position="162"/>
    </location>
</feature>
<reference evidence="3 4" key="1">
    <citation type="submission" date="2019-11" db="EMBL/GenBank/DDBJ databases">
        <authorList>
            <person name="Dong K."/>
        </authorList>
    </citation>
    <scope>NUCLEOTIDE SEQUENCE [LARGE SCALE GENOMIC DNA]</scope>
    <source>
        <strain evidence="3 4">NBRC 112902</strain>
    </source>
</reference>
<feature type="transmembrane region" description="Helical" evidence="1">
    <location>
        <begin position="433"/>
        <end position="451"/>
    </location>
</feature>
<feature type="transmembrane region" description="Helical" evidence="1">
    <location>
        <begin position="463"/>
        <end position="486"/>
    </location>
</feature>
<keyword evidence="1" id="KW-0812">Transmembrane</keyword>
<dbReference type="PANTHER" id="PTHR35342">
    <property type="entry name" value="TRICARBOXYLIC TRANSPORT PROTEIN"/>
    <property type="match status" value="1"/>
</dbReference>
<feature type="domain" description="DUF112" evidence="2">
    <location>
        <begin position="21"/>
        <end position="438"/>
    </location>
</feature>
<feature type="transmembrane region" description="Helical" evidence="1">
    <location>
        <begin position="109"/>
        <end position="133"/>
    </location>
</feature>
<keyword evidence="1" id="KW-0472">Membrane</keyword>
<name>A0A844HTX6_9RHOB</name>
<keyword evidence="1" id="KW-1133">Transmembrane helix</keyword>
<dbReference type="OrthoDB" id="9791872at2"/>
<evidence type="ECO:0000256" key="1">
    <source>
        <dbReference type="SAM" id="Phobius"/>
    </source>
</evidence>
<dbReference type="EMBL" id="WMIG01000022">
    <property type="protein sequence ID" value="MTH61904.1"/>
    <property type="molecule type" value="Genomic_DNA"/>
</dbReference>
<proteinExistence type="predicted"/>
<evidence type="ECO:0000313" key="3">
    <source>
        <dbReference type="EMBL" id="MTH61904.1"/>
    </source>
</evidence>
<feature type="transmembrane region" description="Helical" evidence="1">
    <location>
        <begin position="204"/>
        <end position="223"/>
    </location>
</feature>
<gene>
    <name evidence="3" type="ORF">GL300_22160</name>
</gene>
<dbReference type="AlphaFoldDB" id="A0A844HTX6"/>
<dbReference type="RefSeq" id="WP_155041856.1">
    <property type="nucleotide sequence ID" value="NZ_JBHGCD010000026.1"/>
</dbReference>
<feature type="transmembrane region" description="Helical" evidence="1">
    <location>
        <begin position="353"/>
        <end position="376"/>
    </location>
</feature>
<sequence>MQTLDFLLAGFQAAFQIGAFLTIVVGLLIGVIAGALPGISFVNAMAMALPFTYAMDVTHAMLFLGGIYVGGVFGGSISAIMINVPGTPASLPSTWDGYAMTKRGQVKRALTIAVTASATGGLVSALMLTFLSAPFASFAMKFSQPEFFAATVLGLVSVIAIAKDRPIITMISLLIGVAIGTVGVDPLYGQARFSFGVPEVESGIRFVVVMIGLFAIGEVVDLVSTDRDLRPKKPQGKASGASFRDILNLKGPILRGTGIGCMIGVIPGAGATPGAVIAYGIEKQVNPRGAEFGTGVEAGLAAPEAAKNATTGAAMVPLLTLGIPGSAATAIMLAAMMLQGVNPGPLLFVMDPSMVYTIFAAMIIANVLMIGAGVGVAQMFSTLMRTPPAILAGFIVVLSLIGAFGVRNNIFDVYVCLAFGVVGWAMKRVGFPSAPLVLGVILGPLAERYFLTAVANSHQDFTVFFTRPISATILLLALVFVLWSLWPSVKSLVGRRSVQEAGLDSN</sequence>
<feature type="transmembrane region" description="Helical" evidence="1">
    <location>
        <begin position="316"/>
        <end position="341"/>
    </location>
</feature>
<protein>
    <recommendedName>
        <fullName evidence="2">DUF112 domain-containing protein</fullName>
    </recommendedName>
</protein>
<keyword evidence="4" id="KW-1185">Reference proteome</keyword>
<dbReference type="Proteomes" id="UP000449846">
    <property type="component" value="Unassembled WGS sequence"/>
</dbReference>
<accession>A0A844HTX6</accession>